<name>X0V5I2_9ZZZZ</name>
<comment type="caution">
    <text evidence="1">The sequence shown here is derived from an EMBL/GenBank/DDBJ whole genome shotgun (WGS) entry which is preliminary data.</text>
</comment>
<organism evidence="1">
    <name type="scientific">marine sediment metagenome</name>
    <dbReference type="NCBI Taxonomy" id="412755"/>
    <lineage>
        <taxon>unclassified sequences</taxon>
        <taxon>metagenomes</taxon>
        <taxon>ecological metagenomes</taxon>
    </lineage>
</organism>
<sequence>NSPLKRFDEFKTHMEITHVRREVCELVHKQTGADLRELKADVKQLLALANGNLKKGD</sequence>
<accession>X0V5I2</accession>
<proteinExistence type="predicted"/>
<evidence type="ECO:0000313" key="1">
    <source>
        <dbReference type="EMBL" id="GAG07753.1"/>
    </source>
</evidence>
<feature type="non-terminal residue" evidence="1">
    <location>
        <position position="1"/>
    </location>
</feature>
<protein>
    <submittedName>
        <fullName evidence="1">Uncharacterized protein</fullName>
    </submittedName>
</protein>
<reference evidence="1" key="1">
    <citation type="journal article" date="2014" name="Front. Microbiol.">
        <title>High frequency of phylogenetically diverse reductive dehalogenase-homologous genes in deep subseafloor sedimentary metagenomes.</title>
        <authorList>
            <person name="Kawai M."/>
            <person name="Futagami T."/>
            <person name="Toyoda A."/>
            <person name="Takaki Y."/>
            <person name="Nishi S."/>
            <person name="Hori S."/>
            <person name="Arai W."/>
            <person name="Tsubouchi T."/>
            <person name="Morono Y."/>
            <person name="Uchiyama I."/>
            <person name="Ito T."/>
            <person name="Fujiyama A."/>
            <person name="Inagaki F."/>
            <person name="Takami H."/>
        </authorList>
    </citation>
    <scope>NUCLEOTIDE SEQUENCE</scope>
    <source>
        <strain evidence="1">Expedition CK06-06</strain>
    </source>
</reference>
<gene>
    <name evidence="1" type="ORF">S01H1_42562</name>
</gene>
<dbReference type="EMBL" id="BARS01027072">
    <property type="protein sequence ID" value="GAG07753.1"/>
    <property type="molecule type" value="Genomic_DNA"/>
</dbReference>
<dbReference type="AlphaFoldDB" id="X0V5I2"/>